<keyword evidence="5" id="KW-0238">DNA-binding</keyword>
<keyword evidence="7" id="KW-0539">Nucleus</keyword>
<dbReference type="PROSITE" id="PS50048">
    <property type="entry name" value="ZN2_CY6_FUNGAL_2"/>
    <property type="match status" value="1"/>
</dbReference>
<dbReference type="GO" id="GO:0005634">
    <property type="term" value="C:nucleus"/>
    <property type="evidence" value="ECO:0007669"/>
    <property type="project" value="UniProtKB-SubCell"/>
</dbReference>
<dbReference type="eggNOG" id="ENOG502SHD0">
    <property type="taxonomic scope" value="Eukaryota"/>
</dbReference>
<dbReference type="EnsemblFungi" id="EJT71088">
    <property type="protein sequence ID" value="EJT71088"/>
    <property type="gene ID" value="GGTG_12109"/>
</dbReference>
<accession>J3PF30</accession>
<reference evidence="11" key="4">
    <citation type="journal article" date="2015" name="G3 (Bethesda)">
        <title>Genome sequences of three phytopathogenic species of the Magnaporthaceae family of fungi.</title>
        <authorList>
            <person name="Okagaki L.H."/>
            <person name="Nunes C.C."/>
            <person name="Sailsbery J."/>
            <person name="Clay B."/>
            <person name="Brown D."/>
            <person name="John T."/>
            <person name="Oh Y."/>
            <person name="Young N."/>
            <person name="Fitzgerald M."/>
            <person name="Haas B.J."/>
            <person name="Zeng Q."/>
            <person name="Young S."/>
            <person name="Adiconis X."/>
            <person name="Fan L."/>
            <person name="Levin J.Z."/>
            <person name="Mitchell T.K."/>
            <person name="Okubara P.A."/>
            <person name="Farman M.L."/>
            <person name="Kohn L.M."/>
            <person name="Birren B."/>
            <person name="Ma L.-J."/>
            <person name="Dean R.A."/>
        </authorList>
    </citation>
    <scope>NUCLEOTIDE SEQUENCE</scope>
    <source>
        <strain evidence="11">R3-111a-1</strain>
    </source>
</reference>
<evidence type="ECO:0000313" key="11">
    <source>
        <dbReference type="EnsemblFungi" id="EJT71088"/>
    </source>
</evidence>
<reference evidence="10" key="3">
    <citation type="submission" date="2010-09" db="EMBL/GenBank/DDBJ databases">
        <title>Annotation of Gaeumannomyces graminis var. tritici R3-111a-1.</title>
        <authorList>
            <consortium name="The Broad Institute Genome Sequencing Platform"/>
            <person name="Ma L.-J."/>
            <person name="Dead R."/>
            <person name="Young S.K."/>
            <person name="Zeng Q."/>
            <person name="Gargeya S."/>
            <person name="Fitzgerald M."/>
            <person name="Haas B."/>
            <person name="Abouelleil A."/>
            <person name="Alvarado L."/>
            <person name="Arachchi H.M."/>
            <person name="Berlin A."/>
            <person name="Brown A."/>
            <person name="Chapman S.B."/>
            <person name="Chen Z."/>
            <person name="Dunbar C."/>
            <person name="Freedman E."/>
            <person name="Gearin G."/>
            <person name="Gellesch M."/>
            <person name="Goldberg J."/>
            <person name="Griggs A."/>
            <person name="Gujja S."/>
            <person name="Heiman D."/>
            <person name="Howarth C."/>
            <person name="Larson L."/>
            <person name="Lui A."/>
            <person name="MacDonald P.J.P."/>
            <person name="Mehta T."/>
            <person name="Montmayeur A."/>
            <person name="Murphy C."/>
            <person name="Neiman D."/>
            <person name="Pearson M."/>
            <person name="Priest M."/>
            <person name="Roberts A."/>
            <person name="Saif S."/>
            <person name="Shea T."/>
            <person name="Shenoy N."/>
            <person name="Sisk P."/>
            <person name="Stolte C."/>
            <person name="Sykes S."/>
            <person name="Yandava C."/>
            <person name="Wortman J."/>
            <person name="Nusbaum C."/>
            <person name="Birren B."/>
        </authorList>
    </citation>
    <scope>NUCLEOTIDE SEQUENCE</scope>
    <source>
        <strain evidence="10">R3-111a-1</strain>
    </source>
</reference>
<evidence type="ECO:0000256" key="1">
    <source>
        <dbReference type="ARBA" id="ARBA00004123"/>
    </source>
</evidence>
<feature type="region of interest" description="Disordered" evidence="8">
    <location>
        <begin position="672"/>
        <end position="711"/>
    </location>
</feature>
<evidence type="ECO:0000256" key="3">
    <source>
        <dbReference type="ARBA" id="ARBA00022833"/>
    </source>
</evidence>
<reference evidence="11" key="5">
    <citation type="submission" date="2018-04" db="UniProtKB">
        <authorList>
            <consortium name="EnsemblFungi"/>
        </authorList>
    </citation>
    <scope>IDENTIFICATION</scope>
    <source>
        <strain evidence="11">R3-111a-1</strain>
    </source>
</reference>
<dbReference type="SMART" id="SM00906">
    <property type="entry name" value="Fungal_trans"/>
    <property type="match status" value="1"/>
</dbReference>
<dbReference type="Proteomes" id="UP000006039">
    <property type="component" value="Unassembled WGS sequence"/>
</dbReference>
<evidence type="ECO:0000256" key="2">
    <source>
        <dbReference type="ARBA" id="ARBA00022723"/>
    </source>
</evidence>
<dbReference type="InterPro" id="IPR007219">
    <property type="entry name" value="XnlR_reg_dom"/>
</dbReference>
<sequence length="815" mass="87945">MMTETRRPRLPACKSCSQKKVKCDSTRPKCHWCARNKADCLMFDSAGQQWLSRSLLDELERQEAALSAASTAEAAPATVTALPLAIASATGHTPGLHGASPATSHQTPAASHPPPKHPTPFGGCPSTSTAARPGAGLGFISVLFSDPEWRRTNEDLLRTLAGAAGAPSAGVEACPLSDAAVAKGLFERYINWSHVLAPFLLRREVWKLYTRVYPEAPRQPSSPDPHELFRAHIICAIGAVIPYRNGQHGQHPEGYYRAALQHLDSAFLTRGLDSIQDLLLICRFGVYHHIGISIWDIVRLCVRLCVEQGLHSGDGEDPADPLLNQKKRRIFWQTYLMDRYSSTTLDRPFAIDDGDIEVGFPADANDEEVALMGTGAMETPPLAAWDVAAAADKPSETSVFLFCVRLRQVSSRIHVEISRLRQDPVVQSQPHLAVGRIYTTLNRLLQDLRAWRASAPLSSSLASTAGSPTQRQPPCLYESLEWFDLLHTREKMSLLRRVVDLVPKANGASPAHILSLFLRTSLETIDCYVAMSRRGASVVHTRSYFHLMFVSGVSAMYCVASSLAAAGTNDGLSAGAEVDAALKSEPGLGQDVVTVARGLRVCEEILVVMSEQLPGAPAYVTVYGALRRHITRQLQLAVPHAAHELGLLVDAIPNSAALDVGPEAGVAEHLRQTNTTASSPSTTAGPTSILASSDAQPSGGREGLQNHALGYGDGSTAVHHAGYDWMDDHGQHHAPTSAPGFPFNQSFGGAAMPIDPRAGGGLGPAGIQQLPQMPQEDLLQWVFTNDESIWGMDMMLGEYVYGDPSHGGFLNRVDL</sequence>
<dbReference type="InterPro" id="IPR052202">
    <property type="entry name" value="Yeast_MetPath_Reg"/>
</dbReference>
<evidence type="ECO:0000256" key="8">
    <source>
        <dbReference type="SAM" id="MobiDB-lite"/>
    </source>
</evidence>
<dbReference type="EMBL" id="GL385401">
    <property type="protein sequence ID" value="EJT71088.1"/>
    <property type="molecule type" value="Genomic_DNA"/>
</dbReference>
<keyword evidence="6" id="KW-0804">Transcription</keyword>
<dbReference type="GO" id="GO:0006351">
    <property type="term" value="P:DNA-templated transcription"/>
    <property type="evidence" value="ECO:0007669"/>
    <property type="project" value="InterPro"/>
</dbReference>
<dbReference type="PROSITE" id="PS00463">
    <property type="entry name" value="ZN2_CY6_FUNGAL_1"/>
    <property type="match status" value="1"/>
</dbReference>
<proteinExistence type="predicted"/>
<evidence type="ECO:0000313" key="12">
    <source>
        <dbReference type="Proteomes" id="UP000006039"/>
    </source>
</evidence>
<evidence type="ECO:0000256" key="7">
    <source>
        <dbReference type="ARBA" id="ARBA00023242"/>
    </source>
</evidence>
<dbReference type="HOGENOM" id="CLU_015464_0_0_1"/>
<dbReference type="SUPFAM" id="SSF57701">
    <property type="entry name" value="Zn2/Cys6 DNA-binding domain"/>
    <property type="match status" value="1"/>
</dbReference>
<evidence type="ECO:0000256" key="6">
    <source>
        <dbReference type="ARBA" id="ARBA00023163"/>
    </source>
</evidence>
<name>J3PF30_GAET3</name>
<feature type="domain" description="Zn(2)-C6 fungal-type" evidence="9">
    <location>
        <begin position="12"/>
        <end position="42"/>
    </location>
</feature>
<feature type="region of interest" description="Disordered" evidence="8">
    <location>
        <begin position="92"/>
        <end position="127"/>
    </location>
</feature>
<dbReference type="RefSeq" id="XP_009228266.1">
    <property type="nucleotide sequence ID" value="XM_009230002.1"/>
</dbReference>
<dbReference type="SMART" id="SM00066">
    <property type="entry name" value="GAL4"/>
    <property type="match status" value="1"/>
</dbReference>
<dbReference type="Pfam" id="PF04082">
    <property type="entry name" value="Fungal_trans"/>
    <property type="match status" value="1"/>
</dbReference>
<keyword evidence="12" id="KW-1185">Reference proteome</keyword>
<dbReference type="InterPro" id="IPR001138">
    <property type="entry name" value="Zn2Cys6_DnaBD"/>
</dbReference>
<dbReference type="PANTHER" id="PTHR47782">
    <property type="entry name" value="ZN(II)2CYS6 TRANSCRIPTION FACTOR (EUROFUNG)-RELATED"/>
    <property type="match status" value="1"/>
</dbReference>
<evidence type="ECO:0000256" key="4">
    <source>
        <dbReference type="ARBA" id="ARBA00023015"/>
    </source>
</evidence>
<feature type="region of interest" description="Disordered" evidence="8">
    <location>
        <begin position="728"/>
        <end position="752"/>
    </location>
</feature>
<dbReference type="OrthoDB" id="5296287at2759"/>
<keyword evidence="4" id="KW-0805">Transcription regulation</keyword>
<dbReference type="CDD" id="cd12148">
    <property type="entry name" value="fungal_TF_MHR"/>
    <property type="match status" value="1"/>
</dbReference>
<dbReference type="InterPro" id="IPR036864">
    <property type="entry name" value="Zn2-C6_fun-type_DNA-bd_sf"/>
</dbReference>
<dbReference type="Gene3D" id="4.10.240.10">
    <property type="entry name" value="Zn(2)-C6 fungal-type DNA-binding domain"/>
    <property type="match status" value="1"/>
</dbReference>
<keyword evidence="3" id="KW-0862">Zinc</keyword>
<dbReference type="GO" id="GO:0000981">
    <property type="term" value="F:DNA-binding transcription factor activity, RNA polymerase II-specific"/>
    <property type="evidence" value="ECO:0007669"/>
    <property type="project" value="InterPro"/>
</dbReference>
<gene>
    <name evidence="11" type="primary">20352567</name>
    <name evidence="10" type="ORF">GGTG_12109</name>
</gene>
<dbReference type="CDD" id="cd00067">
    <property type="entry name" value="GAL4"/>
    <property type="match status" value="1"/>
</dbReference>
<reference evidence="10" key="2">
    <citation type="submission" date="2010-07" db="EMBL/GenBank/DDBJ databases">
        <authorList>
            <consortium name="The Broad Institute Genome Sequencing Platform"/>
            <consortium name="Broad Institute Genome Sequencing Center for Infectious Disease"/>
            <person name="Ma L.-J."/>
            <person name="Dead R."/>
            <person name="Young S."/>
            <person name="Zeng Q."/>
            <person name="Koehrsen M."/>
            <person name="Alvarado L."/>
            <person name="Berlin A."/>
            <person name="Chapman S.B."/>
            <person name="Chen Z."/>
            <person name="Freedman E."/>
            <person name="Gellesch M."/>
            <person name="Goldberg J."/>
            <person name="Griggs A."/>
            <person name="Gujja S."/>
            <person name="Heilman E.R."/>
            <person name="Heiman D."/>
            <person name="Hepburn T."/>
            <person name="Howarth C."/>
            <person name="Jen D."/>
            <person name="Larson L."/>
            <person name="Mehta T."/>
            <person name="Neiman D."/>
            <person name="Pearson M."/>
            <person name="Roberts A."/>
            <person name="Saif S."/>
            <person name="Shea T."/>
            <person name="Shenoy N."/>
            <person name="Sisk P."/>
            <person name="Stolte C."/>
            <person name="Sykes S."/>
            <person name="Walk T."/>
            <person name="White J."/>
            <person name="Yandava C."/>
            <person name="Haas B."/>
            <person name="Nusbaum C."/>
            <person name="Birren B."/>
        </authorList>
    </citation>
    <scope>NUCLEOTIDE SEQUENCE</scope>
    <source>
        <strain evidence="10">R3-111a-1</strain>
    </source>
</reference>
<keyword evidence="2" id="KW-0479">Metal-binding</keyword>
<evidence type="ECO:0000259" key="9">
    <source>
        <dbReference type="PROSITE" id="PS50048"/>
    </source>
</evidence>
<comment type="subcellular location">
    <subcellularLocation>
        <location evidence="1">Nucleus</location>
    </subcellularLocation>
</comment>
<protein>
    <recommendedName>
        <fullName evidence="9">Zn(2)-C6 fungal-type domain-containing protein</fullName>
    </recommendedName>
</protein>
<evidence type="ECO:0000256" key="5">
    <source>
        <dbReference type="ARBA" id="ARBA00023125"/>
    </source>
</evidence>
<dbReference type="AlphaFoldDB" id="J3PF30"/>
<dbReference type="GO" id="GO:0008270">
    <property type="term" value="F:zinc ion binding"/>
    <property type="evidence" value="ECO:0007669"/>
    <property type="project" value="InterPro"/>
</dbReference>
<organism evidence="10">
    <name type="scientific">Gaeumannomyces tritici (strain R3-111a-1)</name>
    <name type="common">Wheat and barley take-all root rot fungus</name>
    <name type="synonym">Gaeumannomyces graminis var. tritici</name>
    <dbReference type="NCBI Taxonomy" id="644352"/>
    <lineage>
        <taxon>Eukaryota</taxon>
        <taxon>Fungi</taxon>
        <taxon>Dikarya</taxon>
        <taxon>Ascomycota</taxon>
        <taxon>Pezizomycotina</taxon>
        <taxon>Sordariomycetes</taxon>
        <taxon>Sordariomycetidae</taxon>
        <taxon>Magnaporthales</taxon>
        <taxon>Magnaporthaceae</taxon>
        <taxon>Gaeumannomyces</taxon>
    </lineage>
</organism>
<reference evidence="12" key="1">
    <citation type="submission" date="2010-07" db="EMBL/GenBank/DDBJ databases">
        <title>The genome sequence of Gaeumannomyces graminis var. tritici strain R3-111a-1.</title>
        <authorList>
            <consortium name="The Broad Institute Genome Sequencing Platform"/>
            <person name="Ma L.-J."/>
            <person name="Dead R."/>
            <person name="Young S."/>
            <person name="Zeng Q."/>
            <person name="Koehrsen M."/>
            <person name="Alvarado L."/>
            <person name="Berlin A."/>
            <person name="Chapman S.B."/>
            <person name="Chen Z."/>
            <person name="Freedman E."/>
            <person name="Gellesch M."/>
            <person name="Goldberg J."/>
            <person name="Griggs A."/>
            <person name="Gujja S."/>
            <person name="Heilman E.R."/>
            <person name="Heiman D."/>
            <person name="Hepburn T."/>
            <person name="Howarth C."/>
            <person name="Jen D."/>
            <person name="Larson L."/>
            <person name="Mehta T."/>
            <person name="Neiman D."/>
            <person name="Pearson M."/>
            <person name="Roberts A."/>
            <person name="Saif S."/>
            <person name="Shea T."/>
            <person name="Shenoy N."/>
            <person name="Sisk P."/>
            <person name="Stolte C."/>
            <person name="Sykes S."/>
            <person name="Walk T."/>
            <person name="White J."/>
            <person name="Yandava C."/>
            <person name="Haas B."/>
            <person name="Nusbaum C."/>
            <person name="Birren B."/>
        </authorList>
    </citation>
    <scope>NUCLEOTIDE SEQUENCE [LARGE SCALE GENOMIC DNA]</scope>
    <source>
        <strain evidence="12">R3-111a-1</strain>
    </source>
</reference>
<dbReference type="GO" id="GO:0045944">
    <property type="term" value="P:positive regulation of transcription by RNA polymerase II"/>
    <property type="evidence" value="ECO:0007669"/>
    <property type="project" value="TreeGrafter"/>
</dbReference>
<dbReference type="STRING" id="644352.J3PF30"/>
<dbReference type="Pfam" id="PF00172">
    <property type="entry name" value="Zn_clus"/>
    <property type="match status" value="1"/>
</dbReference>
<evidence type="ECO:0000313" key="10">
    <source>
        <dbReference type="EMBL" id="EJT71088.1"/>
    </source>
</evidence>
<dbReference type="GO" id="GO:0043565">
    <property type="term" value="F:sequence-specific DNA binding"/>
    <property type="evidence" value="ECO:0007669"/>
    <property type="project" value="TreeGrafter"/>
</dbReference>
<dbReference type="PANTHER" id="PTHR47782:SF12">
    <property type="entry name" value="ZN(II)2CYS6 TRANSCRIPTION FACTOR (EUROFUNG)"/>
    <property type="match status" value="1"/>
</dbReference>
<dbReference type="VEuPathDB" id="FungiDB:GGTG_12109"/>
<dbReference type="GeneID" id="20352567"/>
<feature type="compositionally biased region" description="Low complexity" evidence="8">
    <location>
        <begin position="673"/>
        <end position="688"/>
    </location>
</feature>